<organism evidence="1 2">
    <name type="scientific">Liparis tanakae</name>
    <name type="common">Tanaka's snailfish</name>
    <dbReference type="NCBI Taxonomy" id="230148"/>
    <lineage>
        <taxon>Eukaryota</taxon>
        <taxon>Metazoa</taxon>
        <taxon>Chordata</taxon>
        <taxon>Craniata</taxon>
        <taxon>Vertebrata</taxon>
        <taxon>Euteleostomi</taxon>
        <taxon>Actinopterygii</taxon>
        <taxon>Neopterygii</taxon>
        <taxon>Teleostei</taxon>
        <taxon>Neoteleostei</taxon>
        <taxon>Acanthomorphata</taxon>
        <taxon>Eupercaria</taxon>
        <taxon>Perciformes</taxon>
        <taxon>Cottioidei</taxon>
        <taxon>Cottales</taxon>
        <taxon>Liparidae</taxon>
        <taxon>Liparis</taxon>
    </lineage>
</organism>
<dbReference type="EMBL" id="SRLO01000532">
    <property type="protein sequence ID" value="TNN52920.1"/>
    <property type="molecule type" value="Genomic_DNA"/>
</dbReference>
<evidence type="ECO:0000313" key="1">
    <source>
        <dbReference type="EMBL" id="TNN52920.1"/>
    </source>
</evidence>
<sequence length="327" mass="33904">MGAVVCPEDPLACLKGGAEGCSRGRVPGWHRRAGYGKLTCSGCGNVEHGASSGPRLPGSGPSPYGKFAARQQVLARRLLRSHCLQTDVLSLLGGARRVLGAAGPLGRLVGCDAVVPPVWPWAGGAGGVGARGLAVASLTVATGLRLVVAVGCGERQQARRSARDIIPAAADEEGACGHVSLCVGLLISVDTECGILDLSCRGEEQGGEGAWLVITEGHKHPQHQTGEPQTLKAEAAARMESPEDASPSLGLCDRVCQPHVLKAGPVSHSVGAMVVDVRGLAEFIANESHAARRLISRPLRGLIPRSRSYDPRQSKTSLLIGLAPLRH</sequence>
<dbReference type="AlphaFoldDB" id="A0A4Z2GHX4"/>
<reference evidence="1 2" key="1">
    <citation type="submission" date="2019-03" db="EMBL/GenBank/DDBJ databases">
        <title>First draft genome of Liparis tanakae, snailfish: a comprehensive survey of snailfish specific genes.</title>
        <authorList>
            <person name="Kim W."/>
            <person name="Song I."/>
            <person name="Jeong J.-H."/>
            <person name="Kim D."/>
            <person name="Kim S."/>
            <person name="Ryu S."/>
            <person name="Song J.Y."/>
            <person name="Lee S.K."/>
        </authorList>
    </citation>
    <scope>NUCLEOTIDE SEQUENCE [LARGE SCALE GENOMIC DNA]</scope>
    <source>
        <tissue evidence="1">Muscle</tissue>
    </source>
</reference>
<proteinExistence type="predicted"/>
<accession>A0A4Z2GHX4</accession>
<evidence type="ECO:0000313" key="2">
    <source>
        <dbReference type="Proteomes" id="UP000314294"/>
    </source>
</evidence>
<comment type="caution">
    <text evidence="1">The sequence shown here is derived from an EMBL/GenBank/DDBJ whole genome shotgun (WGS) entry which is preliminary data.</text>
</comment>
<name>A0A4Z2GHX4_9TELE</name>
<keyword evidence="2" id="KW-1185">Reference proteome</keyword>
<dbReference type="Proteomes" id="UP000314294">
    <property type="component" value="Unassembled WGS sequence"/>
</dbReference>
<gene>
    <name evidence="1" type="ORF">EYF80_036858</name>
</gene>
<protein>
    <submittedName>
        <fullName evidence="1">Uncharacterized protein</fullName>
    </submittedName>
</protein>